<dbReference type="InterPro" id="IPR050469">
    <property type="entry name" value="Diguanylate_Cyclase"/>
</dbReference>
<feature type="transmembrane region" description="Helical" evidence="2">
    <location>
        <begin position="194"/>
        <end position="213"/>
    </location>
</feature>
<dbReference type="GO" id="GO:0052621">
    <property type="term" value="F:diguanylate cyclase activity"/>
    <property type="evidence" value="ECO:0007669"/>
    <property type="project" value="TreeGrafter"/>
</dbReference>
<dbReference type="Pfam" id="PF00990">
    <property type="entry name" value="GGDEF"/>
    <property type="match status" value="1"/>
</dbReference>
<gene>
    <name evidence="4" type="ORF">E6G98_07540</name>
</gene>
<dbReference type="Gene3D" id="3.30.70.270">
    <property type="match status" value="1"/>
</dbReference>
<feature type="domain" description="GGDEF" evidence="3">
    <location>
        <begin position="425"/>
        <end position="557"/>
    </location>
</feature>
<organism evidence="4 5">
    <name type="scientific">Candidatus Segetimicrobium genomatis</name>
    <dbReference type="NCBI Taxonomy" id="2569760"/>
    <lineage>
        <taxon>Bacteria</taxon>
        <taxon>Bacillati</taxon>
        <taxon>Candidatus Sysuimicrobiota</taxon>
        <taxon>Candidatus Sysuimicrobiia</taxon>
        <taxon>Candidatus Sysuimicrobiales</taxon>
        <taxon>Candidatus Segetimicrobiaceae</taxon>
        <taxon>Candidatus Segetimicrobium</taxon>
    </lineage>
</organism>
<feature type="compositionally biased region" description="Basic residues" evidence="1">
    <location>
        <begin position="39"/>
        <end position="49"/>
    </location>
</feature>
<comment type="caution">
    <text evidence="4">The sequence shown here is derived from an EMBL/GenBank/DDBJ whole genome shotgun (WGS) entry which is preliminary data.</text>
</comment>
<dbReference type="Proteomes" id="UP000315217">
    <property type="component" value="Unassembled WGS sequence"/>
</dbReference>
<evidence type="ECO:0000259" key="3">
    <source>
        <dbReference type="PROSITE" id="PS50887"/>
    </source>
</evidence>
<dbReference type="NCBIfam" id="TIGR00254">
    <property type="entry name" value="GGDEF"/>
    <property type="match status" value="1"/>
</dbReference>
<dbReference type="InterPro" id="IPR029787">
    <property type="entry name" value="Nucleotide_cyclase"/>
</dbReference>
<dbReference type="SMART" id="SM00267">
    <property type="entry name" value="GGDEF"/>
    <property type="match status" value="1"/>
</dbReference>
<dbReference type="InterPro" id="IPR000160">
    <property type="entry name" value="GGDEF_dom"/>
</dbReference>
<dbReference type="InterPro" id="IPR043128">
    <property type="entry name" value="Rev_trsase/Diguanyl_cyclase"/>
</dbReference>
<feature type="transmembrane region" description="Helical" evidence="2">
    <location>
        <begin position="166"/>
        <end position="182"/>
    </location>
</feature>
<dbReference type="FunFam" id="3.30.70.270:FF:000001">
    <property type="entry name" value="Diguanylate cyclase domain protein"/>
    <property type="match status" value="1"/>
</dbReference>
<evidence type="ECO:0000256" key="1">
    <source>
        <dbReference type="SAM" id="MobiDB-lite"/>
    </source>
</evidence>
<keyword evidence="2" id="KW-0472">Membrane</keyword>
<dbReference type="PROSITE" id="PS50887">
    <property type="entry name" value="GGDEF"/>
    <property type="match status" value="1"/>
</dbReference>
<feature type="transmembrane region" description="Helical" evidence="2">
    <location>
        <begin position="69"/>
        <end position="88"/>
    </location>
</feature>
<dbReference type="EMBL" id="VBAI01000116">
    <property type="protein sequence ID" value="TMJ10464.1"/>
    <property type="molecule type" value="Genomic_DNA"/>
</dbReference>
<feature type="transmembrane region" description="Helical" evidence="2">
    <location>
        <begin position="295"/>
        <end position="315"/>
    </location>
</feature>
<feature type="transmembrane region" description="Helical" evidence="2">
    <location>
        <begin position="335"/>
        <end position="355"/>
    </location>
</feature>
<sequence>MPNTGVSGKTHHLTDSPLEGPAGGGSTAHVVRSADRRGTKSSRPKRLGRGPRVPVNLIKEWLGHRSGRLALALGIYALLFILWVAFGATRLPYRDAIGDLAFPPLGIIAAVLTWRLGSQRSLKPRARFAWRTIALAMFSYAVGDLLWAYYELVLGTSPFPSLADDGYLLFYPLFMVGLVSFPSAPQTKGQQTKFWLDAGTVLLGGWMVIWYFVLGPIAVAEHTDRLRTLLSSAYPIGDLVLLFGTAALLLRHPEGGNRYALGFLAAGIISFLVADVGFGYQDLKDMYQSGNWPDAFWMLAWFLFAASALYQGWWVSQKAAADTPAVEEIRAVSSLPYAAVVLGFGLLITAGGHAAPYPLGGLLYAAIAMTAFVLIRQLTVMTENLHLLADLRQLATTDSLTGLLNRREFFSLAEREFERFQRYRRPLTAIMLDVDTFKTINDRHGHQAGDLVIHTVAEHCRKQLRKMDLAARYGGDEVVILLPETDLHGASGLAQRLLEAIQQSPLAFGEQLLKISISAGVAAGNGTSSLAALLHRADEALYEAKQAGRNRIKINAER</sequence>
<feature type="transmembrane region" description="Helical" evidence="2">
    <location>
        <begin position="361"/>
        <end position="379"/>
    </location>
</feature>
<protein>
    <submittedName>
        <fullName evidence="4">GGDEF domain-containing protein</fullName>
    </submittedName>
</protein>
<name>A0A537LR19_9BACT</name>
<evidence type="ECO:0000313" key="4">
    <source>
        <dbReference type="EMBL" id="TMJ10464.1"/>
    </source>
</evidence>
<feature type="transmembrane region" description="Helical" evidence="2">
    <location>
        <begin position="259"/>
        <end position="280"/>
    </location>
</feature>
<dbReference type="PANTHER" id="PTHR45138">
    <property type="entry name" value="REGULATORY COMPONENTS OF SENSORY TRANSDUCTION SYSTEM"/>
    <property type="match status" value="1"/>
</dbReference>
<accession>A0A537LR19</accession>
<keyword evidence="2" id="KW-1133">Transmembrane helix</keyword>
<dbReference type="SUPFAM" id="SSF55073">
    <property type="entry name" value="Nucleotide cyclase"/>
    <property type="match status" value="1"/>
</dbReference>
<keyword evidence="2" id="KW-0812">Transmembrane</keyword>
<proteinExistence type="predicted"/>
<dbReference type="AlphaFoldDB" id="A0A537LR19"/>
<reference evidence="4 5" key="1">
    <citation type="journal article" date="2019" name="Nat. Microbiol.">
        <title>Mediterranean grassland soil C-N compound turnover is dependent on rainfall and depth, and is mediated by genomically divergent microorganisms.</title>
        <authorList>
            <person name="Diamond S."/>
            <person name="Andeer P.F."/>
            <person name="Li Z."/>
            <person name="Crits-Christoph A."/>
            <person name="Burstein D."/>
            <person name="Anantharaman K."/>
            <person name="Lane K.R."/>
            <person name="Thomas B.C."/>
            <person name="Pan C."/>
            <person name="Northen T.R."/>
            <person name="Banfield J.F."/>
        </authorList>
    </citation>
    <scope>NUCLEOTIDE SEQUENCE [LARGE SCALE GENOMIC DNA]</scope>
    <source>
        <strain evidence="4">NP_1</strain>
    </source>
</reference>
<evidence type="ECO:0000256" key="2">
    <source>
        <dbReference type="SAM" id="Phobius"/>
    </source>
</evidence>
<feature type="transmembrane region" description="Helical" evidence="2">
    <location>
        <begin position="100"/>
        <end position="116"/>
    </location>
</feature>
<feature type="transmembrane region" description="Helical" evidence="2">
    <location>
        <begin position="128"/>
        <end position="150"/>
    </location>
</feature>
<evidence type="ECO:0000313" key="5">
    <source>
        <dbReference type="Proteomes" id="UP000315217"/>
    </source>
</evidence>
<feature type="transmembrane region" description="Helical" evidence="2">
    <location>
        <begin position="233"/>
        <end position="250"/>
    </location>
</feature>
<feature type="region of interest" description="Disordered" evidence="1">
    <location>
        <begin position="1"/>
        <end position="50"/>
    </location>
</feature>
<dbReference type="PANTHER" id="PTHR45138:SF9">
    <property type="entry name" value="DIGUANYLATE CYCLASE DGCM-RELATED"/>
    <property type="match status" value="1"/>
</dbReference>
<dbReference type="CDD" id="cd01949">
    <property type="entry name" value="GGDEF"/>
    <property type="match status" value="1"/>
</dbReference>